<proteinExistence type="predicted"/>
<dbReference type="RefSeq" id="WP_192555590.1">
    <property type="nucleotide sequence ID" value="NZ_JACZZA010000005.1"/>
</dbReference>
<comment type="caution">
    <text evidence="1">The sequence shown here is derived from an EMBL/GenBank/DDBJ whole genome shotgun (WGS) entry which is preliminary data.</text>
</comment>
<accession>A0ABR9G9N1</accession>
<evidence type="ECO:0000313" key="1">
    <source>
        <dbReference type="EMBL" id="MBE1160733.1"/>
    </source>
</evidence>
<name>A0ABR9G9N1_9GAMM</name>
<keyword evidence="2" id="KW-1185">Reference proteome</keyword>
<dbReference type="Proteomes" id="UP000651010">
    <property type="component" value="Unassembled WGS sequence"/>
</dbReference>
<gene>
    <name evidence="1" type="ORF">IGX34_10060</name>
</gene>
<protein>
    <submittedName>
        <fullName evidence="1">Uncharacterized protein</fullName>
    </submittedName>
</protein>
<dbReference type="EMBL" id="JACZZA010000005">
    <property type="protein sequence ID" value="MBE1160733.1"/>
    <property type="molecule type" value="Genomic_DNA"/>
</dbReference>
<reference evidence="1 2" key="1">
    <citation type="submission" date="2020-09" db="EMBL/GenBank/DDBJ databases">
        <title>Dyella sp. 7MK23 isolated from forest soil.</title>
        <authorList>
            <person name="Fu J."/>
        </authorList>
    </citation>
    <scope>NUCLEOTIDE SEQUENCE [LARGE SCALE GENOMIC DNA]</scope>
    <source>
        <strain evidence="1 2">7MK23</strain>
    </source>
</reference>
<evidence type="ECO:0000313" key="2">
    <source>
        <dbReference type="Proteomes" id="UP000651010"/>
    </source>
</evidence>
<sequence>MHFELQWCSGCISSCIRDALLEVDEGLQAGFAKPDVGVGSNLQHRLTVIPAKAGIQ</sequence>
<organism evidence="1 2">
    <name type="scientific">Dyella acidiphila</name>
    <dbReference type="NCBI Taxonomy" id="2775866"/>
    <lineage>
        <taxon>Bacteria</taxon>
        <taxon>Pseudomonadati</taxon>
        <taxon>Pseudomonadota</taxon>
        <taxon>Gammaproteobacteria</taxon>
        <taxon>Lysobacterales</taxon>
        <taxon>Rhodanobacteraceae</taxon>
        <taxon>Dyella</taxon>
    </lineage>
</organism>